<dbReference type="HOGENOM" id="CLU_1022166_0_0_0"/>
<dbReference type="KEGG" id="gba:J421_3889"/>
<reference evidence="2 3" key="1">
    <citation type="journal article" date="2014" name="Genome Announc.">
        <title>Genome Sequence and Methylome of Soil Bacterium Gemmatirosa kalamazoonensis KBS708T, a Member of the Rarely Cultivated Gemmatimonadetes Phylum.</title>
        <authorList>
            <person name="Debruyn J.M."/>
            <person name="Radosevich M."/>
            <person name="Wommack K.E."/>
            <person name="Polson S.W."/>
            <person name="Hauser L.J."/>
            <person name="Fawaz M.N."/>
            <person name="Korlach J."/>
            <person name="Tsai Y.C."/>
        </authorList>
    </citation>
    <scope>NUCLEOTIDE SEQUENCE [LARGE SCALE GENOMIC DNA]</scope>
    <source>
        <strain evidence="2 3">KBS708</strain>
    </source>
</reference>
<accession>W0RKY1</accession>
<dbReference type="eggNOG" id="ENOG50329CS">
    <property type="taxonomic scope" value="Bacteria"/>
</dbReference>
<gene>
    <name evidence="2" type="ORF">J421_3889</name>
</gene>
<evidence type="ECO:0000256" key="1">
    <source>
        <dbReference type="SAM" id="SignalP"/>
    </source>
</evidence>
<dbReference type="EMBL" id="CP007128">
    <property type="protein sequence ID" value="AHG91426.1"/>
    <property type="molecule type" value="Genomic_DNA"/>
</dbReference>
<dbReference type="RefSeq" id="WP_025412875.1">
    <property type="nucleotide sequence ID" value="NZ_CP007128.1"/>
</dbReference>
<evidence type="ECO:0000313" key="3">
    <source>
        <dbReference type="Proteomes" id="UP000019151"/>
    </source>
</evidence>
<feature type="chain" id="PRO_5004794333" evidence="1">
    <location>
        <begin position="23"/>
        <end position="332"/>
    </location>
</feature>
<proteinExistence type="predicted"/>
<dbReference type="OrthoDB" id="7977750at2"/>
<organism evidence="2 3">
    <name type="scientific">Gemmatirosa kalamazoonensis</name>
    <dbReference type="NCBI Taxonomy" id="861299"/>
    <lineage>
        <taxon>Bacteria</taxon>
        <taxon>Pseudomonadati</taxon>
        <taxon>Gemmatimonadota</taxon>
        <taxon>Gemmatimonadia</taxon>
        <taxon>Gemmatimonadales</taxon>
        <taxon>Gemmatimonadaceae</taxon>
        <taxon>Gemmatirosa</taxon>
    </lineage>
</organism>
<keyword evidence="1" id="KW-0732">Signal</keyword>
<feature type="signal peptide" evidence="1">
    <location>
        <begin position="1"/>
        <end position="22"/>
    </location>
</feature>
<protein>
    <submittedName>
        <fullName evidence="2">Uncharacterized protein</fullName>
    </submittedName>
</protein>
<dbReference type="Proteomes" id="UP000019151">
    <property type="component" value="Chromosome"/>
</dbReference>
<keyword evidence="3" id="KW-1185">Reference proteome</keyword>
<dbReference type="STRING" id="861299.J421_3889"/>
<name>W0RKY1_9BACT</name>
<dbReference type="InParanoid" id="W0RKY1"/>
<sequence length="332" mass="34590">MPRPSLALGPVAALLLAATARAQTEYHDTDAGRPLRIEDATATARYALGVQLPPLRVEHTASGVTRLRAEPKLSYGVLPRTEVELRATLLYVPPSGQAPRRAGVAGIGVSALHALTIETPDHPALALAADVLLPVGSFASPLPVYSGKAMLTRTFRAARVHVNGALGTWNLSVPNPLVGCGPNQVAPPGTSCPFVPEPFIPDTPCDVAPMPDASDAAPSARLCGAPATASASTRQLALSRTRYGRRWFLGAAVDRAVAVHSVLLAADVYAESFERLYGRPDVGAEIGARHQVAPNVVLDAGIGRRVAGVNRATLVTLGATLTVAARPLVRAH</sequence>
<dbReference type="AlphaFoldDB" id="W0RKY1"/>
<evidence type="ECO:0000313" key="2">
    <source>
        <dbReference type="EMBL" id="AHG91426.1"/>
    </source>
</evidence>